<dbReference type="Proteomes" id="UP001205560">
    <property type="component" value="Unassembled WGS sequence"/>
</dbReference>
<gene>
    <name evidence="2" type="ORF">NX782_06900</name>
</gene>
<reference evidence="2 3" key="1">
    <citation type="submission" date="2022-08" db="EMBL/GenBank/DDBJ databases">
        <title>Reclassification of Massilia species as members of the genera Telluria, Duganella, Pseudoduganella, Mokoshia gen. nov. and Zemynaea gen. nov. using orthogonal and non-orthogonal genome-based approaches.</title>
        <authorList>
            <person name="Bowman J.P."/>
        </authorList>
    </citation>
    <scope>NUCLEOTIDE SEQUENCE [LARGE SCALE GENOMIC DNA]</scope>
    <source>
        <strain evidence="2 3">LMG 28164</strain>
    </source>
</reference>
<dbReference type="RefSeq" id="WP_258844698.1">
    <property type="nucleotide sequence ID" value="NZ_JANUGX010000006.1"/>
</dbReference>
<comment type="caution">
    <text evidence="2">The sequence shown here is derived from an EMBL/GenBank/DDBJ whole genome shotgun (WGS) entry which is preliminary data.</text>
</comment>
<dbReference type="SMART" id="SM00382">
    <property type="entry name" value="AAA"/>
    <property type="match status" value="1"/>
</dbReference>
<dbReference type="InterPro" id="IPR027417">
    <property type="entry name" value="P-loop_NTPase"/>
</dbReference>
<accession>A0ABT2A522</accession>
<protein>
    <submittedName>
        <fullName evidence="2">AAA family ATPase</fullName>
    </submittedName>
</protein>
<dbReference type="EMBL" id="JANUGX010000006">
    <property type="protein sequence ID" value="MCS0588930.1"/>
    <property type="molecule type" value="Genomic_DNA"/>
</dbReference>
<sequence>MSITLARTRTVYDLLEVQGALDRSRGRSPELDTFYERMLETGAERFVTTPSSIDALDPLFEACPNFEEVLDDLARYLRLAHAGKGGEIRGFNVMPILLLGGPGVGKTHFAKQLAKVMQTDCELISMNALSAGFVITGSSASWRGAKCGKVAERLVRGKYANPVIVLDEVEKATGSSQSDPLAALYQLLEPETASAFRDEFIDVDIDASQIFWVLTANSTEGIPHPLLNRMAVYEVPAPTPEQAAGIAQRMYAGLLKELNLGGFDPRLGDVVLDRLAGVSPRDLRKTLLDGLGYAVADGREHVIAGDIRVKLMPGKGRIGF</sequence>
<feature type="domain" description="AAA+ ATPase" evidence="1">
    <location>
        <begin position="92"/>
        <end position="241"/>
    </location>
</feature>
<name>A0ABT2A522_9BURK</name>
<dbReference type="InterPro" id="IPR003593">
    <property type="entry name" value="AAA+_ATPase"/>
</dbReference>
<evidence type="ECO:0000259" key="1">
    <source>
        <dbReference type="SMART" id="SM00382"/>
    </source>
</evidence>
<dbReference type="InterPro" id="IPR003959">
    <property type="entry name" value="ATPase_AAA_core"/>
</dbReference>
<dbReference type="Pfam" id="PF00004">
    <property type="entry name" value="AAA"/>
    <property type="match status" value="1"/>
</dbReference>
<dbReference type="PANTHER" id="PTHR43718:SF2">
    <property type="entry name" value="LON PROTEASE HOMOLOG, MITOCHONDRIAL"/>
    <property type="match status" value="1"/>
</dbReference>
<keyword evidence="3" id="KW-1185">Reference proteome</keyword>
<evidence type="ECO:0000313" key="2">
    <source>
        <dbReference type="EMBL" id="MCS0588930.1"/>
    </source>
</evidence>
<dbReference type="Gene3D" id="3.40.50.300">
    <property type="entry name" value="P-loop containing nucleotide triphosphate hydrolases"/>
    <property type="match status" value="1"/>
</dbReference>
<proteinExistence type="predicted"/>
<dbReference type="PANTHER" id="PTHR43718">
    <property type="entry name" value="LON PROTEASE"/>
    <property type="match status" value="1"/>
</dbReference>
<organism evidence="2 3">
    <name type="scientific">Massilia norwichensis</name>
    <dbReference type="NCBI Taxonomy" id="1442366"/>
    <lineage>
        <taxon>Bacteria</taxon>
        <taxon>Pseudomonadati</taxon>
        <taxon>Pseudomonadota</taxon>
        <taxon>Betaproteobacteria</taxon>
        <taxon>Burkholderiales</taxon>
        <taxon>Oxalobacteraceae</taxon>
        <taxon>Telluria group</taxon>
        <taxon>Massilia</taxon>
    </lineage>
</organism>
<dbReference type="SUPFAM" id="SSF52540">
    <property type="entry name" value="P-loop containing nucleoside triphosphate hydrolases"/>
    <property type="match status" value="1"/>
</dbReference>
<evidence type="ECO:0000313" key="3">
    <source>
        <dbReference type="Proteomes" id="UP001205560"/>
    </source>
</evidence>
<dbReference type="InterPro" id="IPR027065">
    <property type="entry name" value="Lon_Prtase"/>
</dbReference>